<dbReference type="EC" id="6.3.3.2" evidence="4"/>
<dbReference type="InterPro" id="IPR024185">
    <property type="entry name" value="FTHF_cligase-like_sf"/>
</dbReference>
<dbReference type="GO" id="GO:0030272">
    <property type="term" value="F:5-formyltetrahydrofolate cyclo-ligase activity"/>
    <property type="evidence" value="ECO:0007669"/>
    <property type="project" value="UniProtKB-EC"/>
</dbReference>
<keyword evidence="2 4" id="KW-0547">Nucleotide-binding</keyword>
<protein>
    <recommendedName>
        <fullName evidence="4">5-formyltetrahydrofolate cyclo-ligase</fullName>
        <ecNumber evidence="4">6.3.3.2</ecNumber>
    </recommendedName>
</protein>
<dbReference type="PANTHER" id="PTHR23407">
    <property type="entry name" value="ATPASE INHIBITOR/5-FORMYLTETRAHYDROFOLATE CYCLO-LIGASE"/>
    <property type="match status" value="1"/>
</dbReference>
<proteinExistence type="inferred from homology"/>
<accession>A0ABY3ZTM0</accession>
<name>A0ABY3ZTM0_9STAP</name>
<comment type="cofactor">
    <cofactor evidence="4">
        <name>Mg(2+)</name>
        <dbReference type="ChEBI" id="CHEBI:18420"/>
    </cofactor>
</comment>
<evidence type="ECO:0000256" key="2">
    <source>
        <dbReference type="ARBA" id="ARBA00022741"/>
    </source>
</evidence>
<dbReference type="SUPFAM" id="SSF100950">
    <property type="entry name" value="NagB/RpiA/CoA transferase-like"/>
    <property type="match status" value="1"/>
</dbReference>
<evidence type="ECO:0000256" key="3">
    <source>
        <dbReference type="ARBA" id="ARBA00022840"/>
    </source>
</evidence>
<dbReference type="Gene3D" id="3.40.50.10420">
    <property type="entry name" value="NagB/RpiA/CoA transferase-like"/>
    <property type="match status" value="1"/>
</dbReference>
<evidence type="ECO:0000313" key="5">
    <source>
        <dbReference type="EMBL" id="UOB19734.1"/>
    </source>
</evidence>
<organism evidence="5 6">
    <name type="scientific">Macrococcus armenti</name>
    <dbReference type="NCBI Taxonomy" id="2875764"/>
    <lineage>
        <taxon>Bacteria</taxon>
        <taxon>Bacillati</taxon>
        <taxon>Bacillota</taxon>
        <taxon>Bacilli</taxon>
        <taxon>Bacillales</taxon>
        <taxon>Staphylococcaceae</taxon>
        <taxon>Macrococcus</taxon>
    </lineage>
</organism>
<comment type="catalytic activity">
    <reaction evidence="4">
        <text>(6S)-5-formyl-5,6,7,8-tetrahydrofolate + ATP = (6R)-5,10-methenyltetrahydrofolate + ADP + phosphate</text>
        <dbReference type="Rhea" id="RHEA:10488"/>
        <dbReference type="ChEBI" id="CHEBI:30616"/>
        <dbReference type="ChEBI" id="CHEBI:43474"/>
        <dbReference type="ChEBI" id="CHEBI:57455"/>
        <dbReference type="ChEBI" id="CHEBI:57457"/>
        <dbReference type="ChEBI" id="CHEBI:456216"/>
        <dbReference type="EC" id="6.3.3.2"/>
    </reaction>
</comment>
<dbReference type="PIRSF" id="PIRSF006806">
    <property type="entry name" value="FTHF_cligase"/>
    <property type="match status" value="1"/>
</dbReference>
<evidence type="ECO:0000313" key="6">
    <source>
        <dbReference type="Proteomes" id="UP000830343"/>
    </source>
</evidence>
<dbReference type="PANTHER" id="PTHR23407:SF1">
    <property type="entry name" value="5-FORMYLTETRAHYDROFOLATE CYCLO-LIGASE"/>
    <property type="match status" value="1"/>
</dbReference>
<reference evidence="5" key="2">
    <citation type="submission" date="2022-04" db="EMBL/GenBank/DDBJ databases">
        <title>Antimicrobial genetic elements in methicillin-resistant Macrococcus armenti.</title>
        <authorList>
            <person name="Keller J.E."/>
            <person name="Schwendener S."/>
            <person name="Pantucek R."/>
            <person name="Perreten V."/>
        </authorList>
    </citation>
    <scope>NUCLEOTIDE SEQUENCE</scope>
    <source>
        <strain evidence="5">CCM 2609</strain>
    </source>
</reference>
<evidence type="ECO:0000256" key="4">
    <source>
        <dbReference type="RuleBase" id="RU361279"/>
    </source>
</evidence>
<sequence length="184" mass="21317">MNKKELRANTLNDLKKLNNKYDKENIIFNKLMHHSKFMNAKSIGVTLSMAHEFNTRFLIRYAQITGKTIYVPKCDYKSKEMYFTKYTSPEDITVDSFGIDVMNHDIGKGEAPELMIVPGVRFNKNGYRIGYGGGYYDKYLSNYNGYTISLIFDVQVGEVVVEQHDIPVQYIITESKEWHTGEIQ</sequence>
<dbReference type="Pfam" id="PF01812">
    <property type="entry name" value="5-FTHF_cyc-lig"/>
    <property type="match status" value="1"/>
</dbReference>
<keyword evidence="6" id="KW-1185">Reference proteome</keyword>
<dbReference type="InterPro" id="IPR002698">
    <property type="entry name" value="FTHF_cligase"/>
</dbReference>
<dbReference type="EMBL" id="CP094348">
    <property type="protein sequence ID" value="UOB19734.1"/>
    <property type="molecule type" value="Genomic_DNA"/>
</dbReference>
<evidence type="ECO:0000256" key="1">
    <source>
        <dbReference type="ARBA" id="ARBA00010638"/>
    </source>
</evidence>
<keyword evidence="3 4" id="KW-0067">ATP-binding</keyword>
<comment type="similarity">
    <text evidence="1 4">Belongs to the 5-formyltetrahydrofolate cyclo-ligase family.</text>
</comment>
<dbReference type="NCBIfam" id="TIGR02727">
    <property type="entry name" value="MTHFS_bact"/>
    <property type="match status" value="1"/>
</dbReference>
<dbReference type="InterPro" id="IPR037171">
    <property type="entry name" value="NagB/RpiA_transferase-like"/>
</dbReference>
<keyword evidence="4" id="KW-0460">Magnesium</keyword>
<dbReference type="RefSeq" id="WP_243365125.1">
    <property type="nucleotide sequence ID" value="NZ_CP094348.1"/>
</dbReference>
<keyword evidence="5" id="KW-0436">Ligase</keyword>
<dbReference type="Proteomes" id="UP000830343">
    <property type="component" value="Chromosome"/>
</dbReference>
<keyword evidence="4" id="KW-0479">Metal-binding</keyword>
<gene>
    <name evidence="5" type="ORF">MRZ06_06680</name>
</gene>
<reference evidence="5" key="1">
    <citation type="submission" date="2022-03" db="EMBL/GenBank/DDBJ databases">
        <authorList>
            <person name="Vrbovska V."/>
            <person name="Kovarovic V."/>
            <person name="Botka T."/>
            <person name="Pantucek R."/>
        </authorList>
    </citation>
    <scope>NUCLEOTIDE SEQUENCE</scope>
    <source>
        <strain evidence="5">CCM 2609</strain>
    </source>
</reference>